<dbReference type="Pfam" id="PF13365">
    <property type="entry name" value="Trypsin_2"/>
    <property type="match status" value="1"/>
</dbReference>
<comment type="caution">
    <text evidence="1">The sequence shown here is derived from an EMBL/GenBank/DDBJ whole genome shotgun (WGS) entry which is preliminary data.</text>
</comment>
<sequence>MWFDAGMLLARARRASSLAVLALVVSSLVAGVLATVLAPAPASASVPAGAAADRFTGTVRLPGCSGALVRWPAALDTDRAVVITNGHCVRQPFLGAREVLVDERRWTRIELLDGIGAVARTVRGVRLDYASMYRTDLAVLSLRETYADLARTGVFPLSLAERGPSRGDRVRIPSGYWTEQRTCTTRGTAYRLHERSWDWWRSIRLPVRDGCSIRGGYSGSPIVSRTTGLVVGIANTAYIGGRRCIDSACEEDRRGRVRTVPHMSYGQQTSWLLGCLDGGRAFDLDTPGCRLARPRR</sequence>
<reference evidence="2" key="1">
    <citation type="journal article" date="2019" name="Int. J. Syst. Evol. Microbiol.">
        <title>The Global Catalogue of Microorganisms (GCM) 10K type strain sequencing project: providing services to taxonomists for standard genome sequencing and annotation.</title>
        <authorList>
            <consortium name="The Broad Institute Genomics Platform"/>
            <consortium name="The Broad Institute Genome Sequencing Center for Infectious Disease"/>
            <person name="Wu L."/>
            <person name="Ma J."/>
        </authorList>
    </citation>
    <scope>NUCLEOTIDE SEQUENCE [LARGE SCALE GENOMIC DNA]</scope>
    <source>
        <strain evidence="2">CGMCC 1.12791</strain>
    </source>
</reference>
<dbReference type="Proteomes" id="UP000597341">
    <property type="component" value="Unassembled WGS sequence"/>
</dbReference>
<keyword evidence="1" id="KW-0378">Hydrolase</keyword>
<keyword evidence="2" id="KW-1185">Reference proteome</keyword>
<protein>
    <submittedName>
        <fullName evidence="1">Serine protease</fullName>
    </submittedName>
</protein>
<dbReference type="GO" id="GO:0006508">
    <property type="term" value="P:proteolysis"/>
    <property type="evidence" value="ECO:0007669"/>
    <property type="project" value="UniProtKB-KW"/>
</dbReference>
<name>A0ABQ3HQ78_9ACTN</name>
<accession>A0ABQ3HQ78</accession>
<proteinExistence type="predicted"/>
<evidence type="ECO:0000313" key="2">
    <source>
        <dbReference type="Proteomes" id="UP000597341"/>
    </source>
</evidence>
<dbReference type="EMBL" id="BNAD01000017">
    <property type="protein sequence ID" value="GHE19053.1"/>
    <property type="molecule type" value="Genomic_DNA"/>
</dbReference>
<keyword evidence="1" id="KW-0645">Protease</keyword>
<gene>
    <name evidence="1" type="ORF">GCM10011376_36630</name>
</gene>
<dbReference type="InterPro" id="IPR009003">
    <property type="entry name" value="Peptidase_S1_PA"/>
</dbReference>
<dbReference type="GO" id="GO:0008233">
    <property type="term" value="F:peptidase activity"/>
    <property type="evidence" value="ECO:0007669"/>
    <property type="project" value="UniProtKB-KW"/>
</dbReference>
<dbReference type="SUPFAM" id="SSF50494">
    <property type="entry name" value="Trypsin-like serine proteases"/>
    <property type="match status" value="1"/>
</dbReference>
<organism evidence="1 2">
    <name type="scientific">Nocardioides flavus</name>
    <name type="common">ex Wang et al. 2016</name>
    <dbReference type="NCBI Taxonomy" id="2058780"/>
    <lineage>
        <taxon>Bacteria</taxon>
        <taxon>Bacillati</taxon>
        <taxon>Actinomycetota</taxon>
        <taxon>Actinomycetes</taxon>
        <taxon>Propionibacteriales</taxon>
        <taxon>Nocardioidaceae</taxon>
        <taxon>Nocardioides</taxon>
    </lineage>
</organism>
<evidence type="ECO:0000313" key="1">
    <source>
        <dbReference type="EMBL" id="GHE19053.1"/>
    </source>
</evidence>